<accession>A0A922MEV5</accession>
<gene>
    <name evidence="1" type="ORF">HF086_017645</name>
</gene>
<comment type="caution">
    <text evidence="1">The sequence shown here is derived from an EMBL/GenBank/DDBJ whole genome shotgun (WGS) entry which is preliminary data.</text>
</comment>
<dbReference type="EMBL" id="JACEFF010000559">
    <property type="protein sequence ID" value="KAH9635396.1"/>
    <property type="molecule type" value="Genomic_DNA"/>
</dbReference>
<evidence type="ECO:0000313" key="1">
    <source>
        <dbReference type="EMBL" id="KAH9635396.1"/>
    </source>
</evidence>
<name>A0A922MEV5_SPOEX</name>
<evidence type="ECO:0000313" key="2">
    <source>
        <dbReference type="Proteomes" id="UP000814243"/>
    </source>
</evidence>
<organism evidence="1 2">
    <name type="scientific">Spodoptera exigua</name>
    <name type="common">Beet armyworm</name>
    <name type="synonym">Noctua fulgens</name>
    <dbReference type="NCBI Taxonomy" id="7107"/>
    <lineage>
        <taxon>Eukaryota</taxon>
        <taxon>Metazoa</taxon>
        <taxon>Ecdysozoa</taxon>
        <taxon>Arthropoda</taxon>
        <taxon>Hexapoda</taxon>
        <taxon>Insecta</taxon>
        <taxon>Pterygota</taxon>
        <taxon>Neoptera</taxon>
        <taxon>Endopterygota</taxon>
        <taxon>Lepidoptera</taxon>
        <taxon>Glossata</taxon>
        <taxon>Ditrysia</taxon>
        <taxon>Noctuoidea</taxon>
        <taxon>Noctuidae</taxon>
        <taxon>Amphipyrinae</taxon>
        <taxon>Spodoptera</taxon>
    </lineage>
</organism>
<reference evidence="1" key="1">
    <citation type="journal article" date="2021" name="G3 (Bethesda)">
        <title>Genome and transcriptome analysis of the beet armyworm Spodoptera exigua reveals targets for pest control. .</title>
        <authorList>
            <person name="Simon S."/>
            <person name="Breeschoten T."/>
            <person name="Jansen H.J."/>
            <person name="Dirks R.P."/>
            <person name="Schranz M.E."/>
            <person name="Ros V.I.D."/>
        </authorList>
    </citation>
    <scope>NUCLEOTIDE SEQUENCE</scope>
    <source>
        <strain evidence="1">TB_SE_WUR_2020</strain>
    </source>
</reference>
<proteinExistence type="predicted"/>
<dbReference type="Proteomes" id="UP000814243">
    <property type="component" value="Unassembled WGS sequence"/>
</dbReference>
<protein>
    <submittedName>
        <fullName evidence="1">Uncharacterized protein</fullName>
    </submittedName>
</protein>
<sequence length="86" mass="9279">MVCVRSRRGRVRRGAPCRGRYQAAPRIASHCTHCTALHDHTPAPAPAPALRAAASVGRVRLARAADLTQPLTPTYGSQCGNQEFIF</sequence>
<dbReference type="AlphaFoldDB" id="A0A922MEV5"/>